<keyword evidence="3" id="KW-1185">Reference proteome</keyword>
<dbReference type="NCBIfam" id="TIGR03915">
    <property type="entry name" value="SAM_7_link_chp"/>
    <property type="match status" value="1"/>
</dbReference>
<proteinExistence type="predicted"/>
<dbReference type="Proteomes" id="UP000251835">
    <property type="component" value="Unassembled WGS sequence"/>
</dbReference>
<dbReference type="EMBL" id="QENZ01000004">
    <property type="protein sequence ID" value="PVX51078.1"/>
    <property type="molecule type" value="Genomic_DNA"/>
</dbReference>
<dbReference type="InterPro" id="IPR023875">
    <property type="entry name" value="DNA_repair_put"/>
</dbReference>
<sequence>MLTILRYNGNFDGFLAAIFDVYDLKLQDAIIRREDGEEVANLFAQEIYSSYDEKKAERVQLRLQKILGKRGLRELWMSFLGEEKGIEDTLLSVIRYALKTQKNVLGDYGHPDVLHLRDTLKKIGRESHRMKAFVRFKLGDDGIYYSLIEPDFDVLPLLEYHFKTRFADQRWLIYDLKRKYGIYYDLKEVQIVNISESESKNGLALREIRFDDDELHFQRLWKSYFTHTTIESRLNKKLHLQLLPRRYWKYLSEKNPLL</sequence>
<feature type="domain" description="DUF4130" evidence="1">
    <location>
        <begin position="86"/>
        <end position="253"/>
    </location>
</feature>
<dbReference type="RefSeq" id="WP_116496615.1">
    <property type="nucleotide sequence ID" value="NZ_QENZ01000004.1"/>
</dbReference>
<name>A0A7L4UPN6_BALHA</name>
<evidence type="ECO:0000313" key="3">
    <source>
        <dbReference type="Proteomes" id="UP000251835"/>
    </source>
</evidence>
<reference evidence="2 3" key="1">
    <citation type="submission" date="2018-05" db="EMBL/GenBank/DDBJ databases">
        <title>Genomic Encyclopedia of Type Strains, Phase IV (KMG-IV): sequencing the most valuable type-strain genomes for metagenomic binning, comparative biology and taxonomic classification.</title>
        <authorList>
            <person name="Goeker M."/>
        </authorList>
    </citation>
    <scope>NUCLEOTIDE SEQUENCE [LARGE SCALE GENOMIC DNA]</scope>
    <source>
        <strain evidence="2 3">DSM 28579</strain>
    </source>
</reference>
<dbReference type="AlphaFoldDB" id="A0A7L4UPN6"/>
<accession>A0A7L4UPN6</accession>
<dbReference type="OrthoDB" id="5290748at2"/>
<dbReference type="InterPro" id="IPR025404">
    <property type="entry name" value="DUF4130"/>
</dbReference>
<evidence type="ECO:0000259" key="1">
    <source>
        <dbReference type="Pfam" id="PF13566"/>
    </source>
</evidence>
<evidence type="ECO:0000313" key="2">
    <source>
        <dbReference type="EMBL" id="PVX51078.1"/>
    </source>
</evidence>
<protein>
    <submittedName>
        <fullName evidence="2">Putative DNA metabolism protein</fullName>
    </submittedName>
</protein>
<comment type="caution">
    <text evidence="2">The sequence shown here is derived from an EMBL/GenBank/DDBJ whole genome shotgun (WGS) entry which is preliminary data.</text>
</comment>
<dbReference type="Pfam" id="PF13566">
    <property type="entry name" value="DUF4130"/>
    <property type="match status" value="1"/>
</dbReference>
<gene>
    <name evidence="2" type="ORF">C7377_1411</name>
</gene>
<organism evidence="2 3">
    <name type="scientific">Balneicella halophila</name>
    <dbReference type="NCBI Taxonomy" id="1537566"/>
    <lineage>
        <taxon>Bacteria</taxon>
        <taxon>Pseudomonadati</taxon>
        <taxon>Bacteroidota</taxon>
        <taxon>Bacteroidia</taxon>
        <taxon>Bacteroidales</taxon>
        <taxon>Balneicellaceae</taxon>
        <taxon>Balneicella</taxon>
    </lineage>
</organism>